<evidence type="ECO:0000313" key="2">
    <source>
        <dbReference type="EMBL" id="MCR1899017.1"/>
    </source>
</evidence>
<reference evidence="2" key="1">
    <citation type="submission" date="2022-07" db="EMBL/GenBank/DDBJ databases">
        <title>Enhanced cultured diversity of the mouse gut microbiota enables custom-made synthetic communities.</title>
        <authorList>
            <person name="Afrizal A."/>
        </authorList>
    </citation>
    <scope>NUCLEOTIDE SEQUENCE</scope>
    <source>
        <strain evidence="2">DSM 28593</strain>
    </source>
</reference>
<keyword evidence="1" id="KW-0472">Membrane</keyword>
<keyword evidence="1" id="KW-1133">Transmembrane helix</keyword>
<evidence type="ECO:0000313" key="3">
    <source>
        <dbReference type="Proteomes" id="UP001205748"/>
    </source>
</evidence>
<dbReference type="RefSeq" id="WP_257530924.1">
    <property type="nucleotide sequence ID" value="NZ_JANKAS010000006.1"/>
</dbReference>
<name>A0AAE3HGG8_9FIRM</name>
<keyword evidence="1" id="KW-0812">Transmembrane</keyword>
<accession>A0AAE3HGG8</accession>
<organism evidence="2 3">
    <name type="scientific">Irregularibacter muris</name>
    <dbReference type="NCBI Taxonomy" id="1796619"/>
    <lineage>
        <taxon>Bacteria</taxon>
        <taxon>Bacillati</taxon>
        <taxon>Bacillota</taxon>
        <taxon>Clostridia</taxon>
        <taxon>Eubacteriales</taxon>
        <taxon>Eubacteriaceae</taxon>
        <taxon>Irregularibacter</taxon>
    </lineage>
</organism>
<comment type="caution">
    <text evidence="2">The sequence shown here is derived from an EMBL/GenBank/DDBJ whole genome shotgun (WGS) entry which is preliminary data.</text>
</comment>
<evidence type="ECO:0000256" key="1">
    <source>
        <dbReference type="SAM" id="Phobius"/>
    </source>
</evidence>
<dbReference type="EMBL" id="JANKAS010000006">
    <property type="protein sequence ID" value="MCR1899017.1"/>
    <property type="molecule type" value="Genomic_DNA"/>
</dbReference>
<feature type="transmembrane region" description="Helical" evidence="1">
    <location>
        <begin position="44"/>
        <end position="67"/>
    </location>
</feature>
<proteinExistence type="predicted"/>
<keyword evidence="3" id="KW-1185">Reference proteome</keyword>
<feature type="transmembrane region" description="Helical" evidence="1">
    <location>
        <begin position="106"/>
        <end position="124"/>
    </location>
</feature>
<protein>
    <submittedName>
        <fullName evidence="2">Uncharacterized protein</fullName>
    </submittedName>
</protein>
<dbReference type="Proteomes" id="UP001205748">
    <property type="component" value="Unassembled WGS sequence"/>
</dbReference>
<gene>
    <name evidence="2" type="ORF">NSA47_08465</name>
</gene>
<sequence>MKELICGMIAALIAYGCNKLLLRWQGDKAIIYTVPLVEEVSKSLTAYFISGGLILTHIIFGIIEALYDLIHTKSEKVGFIAAIMSIVSHGIFGILTAYLYKWTGMILLSIFITAISHSLWNYFITK</sequence>
<dbReference type="PROSITE" id="PS51257">
    <property type="entry name" value="PROKAR_LIPOPROTEIN"/>
    <property type="match status" value="1"/>
</dbReference>
<feature type="transmembrane region" description="Helical" evidence="1">
    <location>
        <begin position="79"/>
        <end position="100"/>
    </location>
</feature>
<dbReference type="AlphaFoldDB" id="A0AAE3HGG8"/>